<feature type="domain" description="Core Histone H2A/H2B/H3" evidence="2">
    <location>
        <begin position="89"/>
        <end position="126"/>
    </location>
</feature>
<organism evidence="3">
    <name type="scientific">Haemonchus placei</name>
    <name type="common">Barber's pole worm</name>
    <dbReference type="NCBI Taxonomy" id="6290"/>
    <lineage>
        <taxon>Eukaryota</taxon>
        <taxon>Metazoa</taxon>
        <taxon>Ecdysozoa</taxon>
        <taxon>Nematoda</taxon>
        <taxon>Chromadorea</taxon>
        <taxon>Rhabditida</taxon>
        <taxon>Rhabditina</taxon>
        <taxon>Rhabditomorpha</taxon>
        <taxon>Strongyloidea</taxon>
        <taxon>Trichostrongylidae</taxon>
        <taxon>Haemonchus</taxon>
    </lineage>
</organism>
<dbReference type="SMART" id="SM00428">
    <property type="entry name" value="H3"/>
    <property type="match status" value="1"/>
</dbReference>
<dbReference type="GO" id="GO:0000786">
    <property type="term" value="C:nucleosome"/>
    <property type="evidence" value="ECO:0007669"/>
    <property type="project" value="InterPro"/>
</dbReference>
<dbReference type="SUPFAM" id="SSF47113">
    <property type="entry name" value="Histone-fold"/>
    <property type="match status" value="1"/>
</dbReference>
<dbReference type="PANTHER" id="PTHR11426">
    <property type="entry name" value="HISTONE H3"/>
    <property type="match status" value="1"/>
</dbReference>
<dbReference type="Pfam" id="PF00125">
    <property type="entry name" value="Histone"/>
    <property type="match status" value="1"/>
</dbReference>
<dbReference type="InterPro" id="IPR000164">
    <property type="entry name" value="Histone_H3/CENP-A"/>
</dbReference>
<reference evidence="3" key="1">
    <citation type="submission" date="2016-04" db="UniProtKB">
        <authorList>
            <consortium name="WormBaseParasite"/>
        </authorList>
    </citation>
    <scope>IDENTIFICATION</scope>
</reference>
<dbReference type="PRINTS" id="PR00622">
    <property type="entry name" value="HISTONEH3"/>
</dbReference>
<dbReference type="AlphaFoldDB" id="A0A0N4WAS0"/>
<evidence type="ECO:0000313" key="3">
    <source>
        <dbReference type="WBParaSite" id="HPLM_0000750201-mRNA-1"/>
    </source>
</evidence>
<protein>
    <submittedName>
        <fullName evidence="3">Histone domain-containing protein</fullName>
    </submittedName>
</protein>
<sequence>LLIPRISYQRLVREVAHKVCSLLCLSLSFLIDDFYFFQDIKRARDYRGLSMAVERVACASGDDHVLSLYIIATLPEKCFTFWLVTCEVTEATEVYLTCMFEDTNLAAIHARRVTIMPKDISLVRRIRGENVTMPLNK</sequence>
<dbReference type="InterPro" id="IPR009072">
    <property type="entry name" value="Histone-fold"/>
</dbReference>
<dbReference type="Gene3D" id="1.10.20.10">
    <property type="entry name" value="Histone, subunit A"/>
    <property type="match status" value="1"/>
</dbReference>
<name>A0A0N4WAS0_HAEPC</name>
<dbReference type="GO" id="GO:0030527">
    <property type="term" value="F:structural constituent of chromatin"/>
    <property type="evidence" value="ECO:0007669"/>
    <property type="project" value="InterPro"/>
</dbReference>
<accession>A0A0N4WAS0</accession>
<dbReference type="GO" id="GO:0003677">
    <property type="term" value="F:DNA binding"/>
    <property type="evidence" value="ECO:0007669"/>
    <property type="project" value="InterPro"/>
</dbReference>
<evidence type="ECO:0000259" key="2">
    <source>
        <dbReference type="Pfam" id="PF00125"/>
    </source>
</evidence>
<dbReference type="GO" id="GO:0046982">
    <property type="term" value="F:protein heterodimerization activity"/>
    <property type="evidence" value="ECO:0007669"/>
    <property type="project" value="InterPro"/>
</dbReference>
<comment type="similarity">
    <text evidence="1">Belongs to the histone H3 family.</text>
</comment>
<dbReference type="WBParaSite" id="HPLM_0000750201-mRNA-1">
    <property type="protein sequence ID" value="HPLM_0000750201-mRNA-1"/>
    <property type="gene ID" value="HPLM_0000750201"/>
</dbReference>
<proteinExistence type="inferred from homology"/>
<dbReference type="InterPro" id="IPR007125">
    <property type="entry name" value="H2A/H2B/H3"/>
</dbReference>
<evidence type="ECO:0000256" key="1">
    <source>
        <dbReference type="ARBA" id="ARBA00010343"/>
    </source>
</evidence>